<geneLocation type="plasmid" evidence="1 2">
    <name>unnamed1</name>
</geneLocation>
<dbReference type="EMBL" id="CP038152">
    <property type="protein sequence ID" value="QBR04063.1"/>
    <property type="molecule type" value="Genomic_DNA"/>
</dbReference>
<organism evidence="1 2">
    <name type="scientific">Paraburkholderia pallida</name>
    <dbReference type="NCBI Taxonomy" id="2547399"/>
    <lineage>
        <taxon>Bacteria</taxon>
        <taxon>Pseudomonadati</taxon>
        <taxon>Pseudomonadota</taxon>
        <taxon>Betaproteobacteria</taxon>
        <taxon>Burkholderiales</taxon>
        <taxon>Burkholderiaceae</taxon>
        <taxon>Paraburkholderia</taxon>
    </lineage>
</organism>
<dbReference type="AlphaFoldDB" id="A0A4V1B0V2"/>
<dbReference type="GeneID" id="39650219"/>
<dbReference type="RefSeq" id="WP_134760082.1">
    <property type="nucleotide sequence ID" value="NZ_CP038152.1"/>
</dbReference>
<gene>
    <name evidence="1" type="ORF">E1956_43565</name>
</gene>
<evidence type="ECO:0000313" key="2">
    <source>
        <dbReference type="Proteomes" id="UP000295727"/>
    </source>
</evidence>
<dbReference type="Proteomes" id="UP000295727">
    <property type="component" value="Plasmid unnamed1"/>
</dbReference>
<sequence length="193" mass="21541">MFEYFVKSPIDAGHEKLDAYEISSNELSAVIIKRIKNATSAEVANDAPEGDDELVVKCRLNVTGNVWYGITTKDESRQEDTKVLFNGVLVLCAAMKKAMTDENKSLVEFDEWRKMIRKSGFFIEVSKVQKRMSIKSIAVSVDTQILSQLLPGVDKSPSAMRIGKDILSALNGECRSKSNKEEAKMAHLLFVCE</sequence>
<accession>A0A4V1B0V2</accession>
<proteinExistence type="predicted"/>
<name>A0A4V1B0V2_9BURK</name>
<keyword evidence="1" id="KW-0614">Plasmid</keyword>
<keyword evidence="2" id="KW-1185">Reference proteome</keyword>
<dbReference type="KEGG" id="ppai:E1956_43565"/>
<reference evidence="1 2" key="1">
    <citation type="submission" date="2019-03" db="EMBL/GenBank/DDBJ databases">
        <title>Paraburkholderia sp. 7MH5, isolated from subtropical forest soil.</title>
        <authorList>
            <person name="Gao Z.-H."/>
            <person name="Qiu L.-H."/>
        </authorList>
    </citation>
    <scope>NUCLEOTIDE SEQUENCE [LARGE SCALE GENOMIC DNA]</scope>
    <source>
        <strain evidence="1 2">7MH5</strain>
        <plasmid evidence="1 2">unnamed1</plasmid>
    </source>
</reference>
<protein>
    <submittedName>
        <fullName evidence="1">Uncharacterized protein</fullName>
    </submittedName>
</protein>
<evidence type="ECO:0000313" key="1">
    <source>
        <dbReference type="EMBL" id="QBR04063.1"/>
    </source>
</evidence>